<comment type="catalytic activity">
    <reaction evidence="1">
        <text>2 a phenolic donor + H2O2 = 2 a phenolic radical donor + 2 H2O</text>
        <dbReference type="Rhea" id="RHEA:56136"/>
        <dbReference type="ChEBI" id="CHEBI:15377"/>
        <dbReference type="ChEBI" id="CHEBI:16240"/>
        <dbReference type="ChEBI" id="CHEBI:139520"/>
        <dbReference type="ChEBI" id="CHEBI:139521"/>
        <dbReference type="EC" id="1.11.1.7"/>
    </reaction>
</comment>
<evidence type="ECO:0000256" key="5">
    <source>
        <dbReference type="ARBA" id="ARBA00022729"/>
    </source>
</evidence>
<evidence type="ECO:0000256" key="2">
    <source>
        <dbReference type="ARBA" id="ARBA00012313"/>
    </source>
</evidence>
<feature type="binding site" description="axial binding residue" evidence="7">
    <location>
        <position position="409"/>
    </location>
    <ligand>
        <name>heme b</name>
        <dbReference type="ChEBI" id="CHEBI:60344"/>
    </ligand>
    <ligandPart>
        <name>Fe</name>
        <dbReference type="ChEBI" id="CHEBI:18248"/>
    </ligandPart>
</feature>
<evidence type="ECO:0000256" key="7">
    <source>
        <dbReference type="PIRSR" id="PIRSR619791-2"/>
    </source>
</evidence>
<dbReference type="GO" id="GO:0140825">
    <property type="term" value="F:lactoperoxidase activity"/>
    <property type="evidence" value="ECO:0007669"/>
    <property type="project" value="UniProtKB-EC"/>
</dbReference>
<dbReference type="FunFam" id="1.10.640.10:FF:000007">
    <property type="entry name" value="Peroxidase mlt-7"/>
    <property type="match status" value="1"/>
</dbReference>
<feature type="signal peptide" evidence="9">
    <location>
        <begin position="1"/>
        <end position="19"/>
    </location>
</feature>
<feature type="domain" description="ShKT" evidence="10">
    <location>
        <begin position="27"/>
        <end position="61"/>
    </location>
</feature>
<keyword evidence="3" id="KW-0575">Peroxidase</keyword>
<dbReference type="GO" id="GO:0006979">
    <property type="term" value="P:response to oxidative stress"/>
    <property type="evidence" value="ECO:0007669"/>
    <property type="project" value="InterPro"/>
</dbReference>
<dbReference type="InterPro" id="IPR019791">
    <property type="entry name" value="Haem_peroxidase_animal"/>
</dbReference>
<gene>
    <name evidence="11" type="ORF">QR680_000039</name>
</gene>
<proteinExistence type="predicted"/>
<dbReference type="Pfam" id="PF03098">
    <property type="entry name" value="An_peroxidase"/>
    <property type="match status" value="1"/>
</dbReference>
<feature type="disulfide bond" evidence="8">
    <location>
        <begin position="27"/>
        <end position="61"/>
    </location>
</feature>
<dbReference type="PANTHER" id="PTHR11475">
    <property type="entry name" value="OXIDASE/PEROXIDASE"/>
    <property type="match status" value="1"/>
</dbReference>
<evidence type="ECO:0000259" key="10">
    <source>
        <dbReference type="PROSITE" id="PS51670"/>
    </source>
</evidence>
<accession>A0AA39GTA5</accession>
<keyword evidence="12" id="KW-1185">Reference proteome</keyword>
<evidence type="ECO:0000313" key="12">
    <source>
        <dbReference type="Proteomes" id="UP001175271"/>
    </source>
</evidence>
<dbReference type="PROSITE" id="PS51670">
    <property type="entry name" value="SHKT"/>
    <property type="match status" value="1"/>
</dbReference>
<dbReference type="Pfam" id="PF01549">
    <property type="entry name" value="ShK"/>
    <property type="match status" value="1"/>
</dbReference>
<evidence type="ECO:0000256" key="8">
    <source>
        <dbReference type="PROSITE-ProRule" id="PRU01005"/>
    </source>
</evidence>
<dbReference type="Gene3D" id="1.10.640.10">
    <property type="entry name" value="Haem peroxidase domain superfamily, animal type"/>
    <property type="match status" value="1"/>
</dbReference>
<keyword evidence="7" id="KW-0408">Iron</keyword>
<dbReference type="Proteomes" id="UP001175271">
    <property type="component" value="Unassembled WGS sequence"/>
</dbReference>
<dbReference type="EC" id="1.11.1.7" evidence="2"/>
<dbReference type="AlphaFoldDB" id="A0AA39GTA5"/>
<dbReference type="InterPro" id="IPR010255">
    <property type="entry name" value="Haem_peroxidase_sf"/>
</dbReference>
<evidence type="ECO:0000313" key="11">
    <source>
        <dbReference type="EMBL" id="KAK0393066.1"/>
    </source>
</evidence>
<dbReference type="SUPFAM" id="SSF48113">
    <property type="entry name" value="Heme-dependent peroxidases"/>
    <property type="match status" value="1"/>
</dbReference>
<dbReference type="GO" id="GO:0046872">
    <property type="term" value="F:metal ion binding"/>
    <property type="evidence" value="ECO:0007669"/>
    <property type="project" value="UniProtKB-KW"/>
</dbReference>
<keyword evidence="3" id="KW-0560">Oxidoreductase</keyword>
<name>A0AA39GTA5_9BILA</name>
<comment type="caution">
    <text evidence="8">Lacks conserved residue(s) required for the propagation of feature annotation.</text>
</comment>
<dbReference type="GO" id="GO:0005615">
    <property type="term" value="C:extracellular space"/>
    <property type="evidence" value="ECO:0007669"/>
    <property type="project" value="TreeGrafter"/>
</dbReference>
<evidence type="ECO:0000256" key="9">
    <source>
        <dbReference type="SAM" id="SignalP"/>
    </source>
</evidence>
<dbReference type="SMART" id="SM00254">
    <property type="entry name" value="ShKT"/>
    <property type="match status" value="1"/>
</dbReference>
<dbReference type="PROSITE" id="PS50292">
    <property type="entry name" value="PEROXIDASE_3"/>
    <property type="match status" value="1"/>
</dbReference>
<dbReference type="InterPro" id="IPR003582">
    <property type="entry name" value="ShKT_dom"/>
</dbReference>
<dbReference type="EMBL" id="JAUCMV010000005">
    <property type="protein sequence ID" value="KAK0393066.1"/>
    <property type="molecule type" value="Genomic_DNA"/>
</dbReference>
<feature type="chain" id="PRO_5041233386" description="peroxidase" evidence="9">
    <location>
        <begin position="20"/>
        <end position="643"/>
    </location>
</feature>
<evidence type="ECO:0000256" key="1">
    <source>
        <dbReference type="ARBA" id="ARBA00000189"/>
    </source>
</evidence>
<dbReference type="PANTHER" id="PTHR11475:SF22">
    <property type="entry name" value="PEROXIDASE SKPO-1"/>
    <property type="match status" value="1"/>
</dbReference>
<evidence type="ECO:0000256" key="3">
    <source>
        <dbReference type="ARBA" id="ARBA00022559"/>
    </source>
</evidence>
<keyword evidence="4 7" id="KW-0479">Metal-binding</keyword>
<protein>
    <recommendedName>
        <fullName evidence="2">peroxidase</fullName>
        <ecNumber evidence="2">1.11.1.7</ecNumber>
    </recommendedName>
</protein>
<organism evidence="11 12">
    <name type="scientific">Steinernema hermaphroditum</name>
    <dbReference type="NCBI Taxonomy" id="289476"/>
    <lineage>
        <taxon>Eukaryota</taxon>
        <taxon>Metazoa</taxon>
        <taxon>Ecdysozoa</taxon>
        <taxon>Nematoda</taxon>
        <taxon>Chromadorea</taxon>
        <taxon>Rhabditida</taxon>
        <taxon>Tylenchina</taxon>
        <taxon>Panagrolaimomorpha</taxon>
        <taxon>Strongyloidoidea</taxon>
        <taxon>Steinernematidae</taxon>
        <taxon>Steinernema</taxon>
    </lineage>
</organism>
<evidence type="ECO:0000256" key="4">
    <source>
        <dbReference type="ARBA" id="ARBA00022723"/>
    </source>
</evidence>
<comment type="caution">
    <text evidence="11">The sequence shown here is derived from an EMBL/GenBank/DDBJ whole genome shotgun (WGS) entry which is preliminary data.</text>
</comment>
<dbReference type="InterPro" id="IPR037120">
    <property type="entry name" value="Haem_peroxidase_sf_animal"/>
</dbReference>
<keyword evidence="7" id="KW-0349">Heme</keyword>
<dbReference type="PRINTS" id="PR00457">
    <property type="entry name" value="ANPEROXIDASE"/>
</dbReference>
<keyword evidence="5 9" id="KW-0732">Signal</keyword>
<dbReference type="GO" id="GO:0020037">
    <property type="term" value="F:heme binding"/>
    <property type="evidence" value="ECO:0007669"/>
    <property type="project" value="InterPro"/>
</dbReference>
<evidence type="ECO:0000256" key="6">
    <source>
        <dbReference type="ARBA" id="ARBA00023157"/>
    </source>
</evidence>
<keyword evidence="6 8" id="KW-1015">Disulfide bond</keyword>
<sequence length="643" mass="71884">MRTTLTVFLLFFGMLFTDGQQRCLGHCCDETPSCFPWAEIGECARNPNWMLPHCPVSCRACPNGTRDPLASPGCPFVQTREAETRPVMSRNEFVQITHRKGCAQLNLPNVCEQNMCYHLKYRSFDGSCNNLNNSLWGAAFMPFLRLLEPNYDDDVNAPIGSMKRHLPNPREITHHLLRSPSTIIVGPNALLMQWGQFLSHDMTMNTLANGCNCSFDDPRKCMNIRGATERRCIAFTRSVPACGTSFGNSPREQVNANTPFIDGSQIYGSDSKSQNAFRLQGLNAGFLRATMNAGRMFPPHPIMTGSFVAGDDRSNLFNGLGAFHTIFLRLHNIIASHLRNINPGWNPDRLFQETRKIVGAYMQVITYKEFLPALLGQDLPRLVPPYMGYNSNLQPMVTNEFAGAAYRLHGLIMESYPMRDSQWRKTGDLMFFSMEGDISRVINAGTDFIIRGLISTASRAPQRITFQLTDRVLNGQGDMGSVNIQRGRDHGFQSYNKYRALCKLPPIRSFDEWPEVHDTATRERVRLLYNNDPENIDLFVGGTVEDPAPGSVVGPTFACIIADQFVRSRDGDRFYFENPGIFTPPQVETLKTGTLASVICLTGENMPAMVPNAFQLDDGSNIVPCETIPSVNLNLWKDPTAGA</sequence>
<reference evidence="11" key="1">
    <citation type="submission" date="2023-06" db="EMBL/GenBank/DDBJ databases">
        <title>Genomic analysis of the entomopathogenic nematode Steinernema hermaphroditum.</title>
        <authorList>
            <person name="Schwarz E.M."/>
            <person name="Heppert J.K."/>
            <person name="Baniya A."/>
            <person name="Schwartz H.T."/>
            <person name="Tan C.-H."/>
            <person name="Antoshechkin I."/>
            <person name="Sternberg P.W."/>
            <person name="Goodrich-Blair H."/>
            <person name="Dillman A.R."/>
        </authorList>
    </citation>
    <scope>NUCLEOTIDE SEQUENCE</scope>
    <source>
        <strain evidence="11">PS9179</strain>
        <tissue evidence="11">Whole animal</tissue>
    </source>
</reference>